<evidence type="ECO:0000256" key="7">
    <source>
        <dbReference type="PROSITE-ProRule" id="PRU01360"/>
    </source>
</evidence>
<dbReference type="Gene3D" id="2.170.130.10">
    <property type="entry name" value="TonB-dependent receptor, plug domain"/>
    <property type="match status" value="1"/>
</dbReference>
<reference evidence="10 11" key="1">
    <citation type="submission" date="2020-09" db="EMBL/GenBank/DDBJ databases">
        <title>Genome sequencing and assembly of Pontibacter sp.</title>
        <authorList>
            <person name="Chhetri G."/>
        </authorList>
    </citation>
    <scope>NUCLEOTIDE SEQUENCE [LARGE SCALE GENOMIC DNA]</scope>
    <source>
        <strain evidence="10 11">JH31</strain>
    </source>
</reference>
<comment type="caution">
    <text evidence="10">The sequence shown here is derived from an EMBL/GenBank/DDBJ whole genome shotgun (WGS) entry which is preliminary data.</text>
</comment>
<dbReference type="Pfam" id="PF13715">
    <property type="entry name" value="CarbopepD_reg_2"/>
    <property type="match status" value="1"/>
</dbReference>
<dbReference type="NCBIfam" id="TIGR04057">
    <property type="entry name" value="SusC_RagA_signa"/>
    <property type="match status" value="1"/>
</dbReference>
<dbReference type="SUPFAM" id="SSF49464">
    <property type="entry name" value="Carboxypeptidase regulatory domain-like"/>
    <property type="match status" value="1"/>
</dbReference>
<dbReference type="SUPFAM" id="SSF56935">
    <property type="entry name" value="Porins"/>
    <property type="match status" value="1"/>
</dbReference>
<dbReference type="EMBL" id="JACXAJ010000001">
    <property type="protein sequence ID" value="MBD1396385.1"/>
    <property type="molecule type" value="Genomic_DNA"/>
</dbReference>
<evidence type="ECO:0000256" key="4">
    <source>
        <dbReference type="ARBA" id="ARBA00022692"/>
    </source>
</evidence>
<evidence type="ECO:0000313" key="10">
    <source>
        <dbReference type="EMBL" id="MBD1396385.1"/>
    </source>
</evidence>
<evidence type="ECO:0000256" key="1">
    <source>
        <dbReference type="ARBA" id="ARBA00004571"/>
    </source>
</evidence>
<organism evidence="10 11">
    <name type="scientific">Pontibacter aquaedesilientis</name>
    <dbReference type="NCBI Taxonomy" id="2766980"/>
    <lineage>
        <taxon>Bacteria</taxon>
        <taxon>Pseudomonadati</taxon>
        <taxon>Bacteroidota</taxon>
        <taxon>Cytophagia</taxon>
        <taxon>Cytophagales</taxon>
        <taxon>Hymenobacteraceae</taxon>
        <taxon>Pontibacter</taxon>
    </lineage>
</organism>
<dbReference type="InterPro" id="IPR012910">
    <property type="entry name" value="Plug_dom"/>
</dbReference>
<evidence type="ECO:0000313" key="11">
    <source>
        <dbReference type="Proteomes" id="UP000625551"/>
    </source>
</evidence>
<dbReference type="RefSeq" id="WP_191182491.1">
    <property type="nucleotide sequence ID" value="NZ_JACXAJ010000001.1"/>
</dbReference>
<dbReference type="InterPro" id="IPR008969">
    <property type="entry name" value="CarboxyPept-like_regulatory"/>
</dbReference>
<keyword evidence="5 7" id="KW-0472">Membrane</keyword>
<protein>
    <submittedName>
        <fullName evidence="10">TonB-dependent receptor</fullName>
    </submittedName>
</protein>
<keyword evidence="6 7" id="KW-0998">Cell outer membrane</keyword>
<keyword evidence="2 7" id="KW-0813">Transport</keyword>
<evidence type="ECO:0000256" key="8">
    <source>
        <dbReference type="SAM" id="SignalP"/>
    </source>
</evidence>
<feature type="chain" id="PRO_5046775728" evidence="8">
    <location>
        <begin position="20"/>
        <end position="989"/>
    </location>
</feature>
<dbReference type="InterPro" id="IPR037066">
    <property type="entry name" value="Plug_dom_sf"/>
</dbReference>
<keyword evidence="11" id="KW-1185">Reference proteome</keyword>
<proteinExistence type="inferred from homology"/>
<keyword evidence="3 7" id="KW-1134">Transmembrane beta strand</keyword>
<accession>A0ABR7XDL6</accession>
<dbReference type="NCBIfam" id="TIGR04056">
    <property type="entry name" value="OMP_RagA_SusC"/>
    <property type="match status" value="1"/>
</dbReference>
<dbReference type="InterPro" id="IPR039426">
    <property type="entry name" value="TonB-dep_rcpt-like"/>
</dbReference>
<sequence length="989" mass="108549">MKRNFLLLLCLLSFHVLLAQDLNITGTVTDAATGDPLIGASVMVKGTTRGTQTDATGSFSISAPANATLVVNYLGYKRQEFPVNNQTSMRLQLTAGSEQLQEVVVTGYGTQQKRDVTGSISSVKSEEFEKQASQNPVSSLQGKVAGVNITNSGQPGASPSVRIRGAGSVLGKVEPIYVVDGTIVNDLTFLNPNDIESMEVLKDASSASIYGVRAANGVILVTTKRGQEGKPVINYNGFVGVKRATNVLEMANAQEYATLINEKLGTETVDPNQPSTDWYDQILRTATIHNHHVSVSGGSERLSYSFSGGYLNEEGIIQDNVFERITARLQTDAQLTDNIKVGYNAIFSDYESDDVPGSVLLNAFVAPPILRPFRPDGSYGDPADIGLGNFSNPQASLDRFNQISNGQRLVGNTFGEVKFLNDLLFRTSLSLEYGINEFRNYQAQDSLTTVQFSPRSRLTKSRAKENQWLWENTLTYTKTFGDHDVTALLGTSAQEIKSETLSGSASDVPFDSDATLFLNLGDPETFGISNTGDLERYNSYFGRINYSFKQRYLLTATLRRDASSKFPRDTRWDNFPSIGLGWVVTEEPFMQDQTFVDFLKLRASYGKLGNAGIPTGIADLTATIDPRYTAFFGVPPIPYVGGSIVRAVPNTLLWEVVNETNIGVELHFLESRLTLEADWYNKETQDAIFDVPNLGTGGLSSPFVRGNFADFRNRGLEIVANWSDNMSADFSYNIGANVSFNRNEVTGLSAGDTDQPGGSLPIGGYFTNVSRIGSPIGSYYGFEVDGIFQNEQEVANSSQPSAKPGDFRYRDMNGDGVIDNRDKVILGNPNPGMFYGINTSFNFRSFDFLLDIQGVADVDVYNANKGIRVGNENYTKEFFDNRWSGPGTSNSYPSADVSRANLEPNSWFVEDGSYIRIRNVQFGYTLQSDLVNRLKMQRVRFYVNAQNPVTWFSYNGFTPEIGGAPNAAGIDLNVYPLSATYNLGVNVNF</sequence>
<name>A0ABR7XDL6_9BACT</name>
<comment type="similarity">
    <text evidence="7">Belongs to the TonB-dependent receptor family.</text>
</comment>
<dbReference type="Gene3D" id="2.40.170.20">
    <property type="entry name" value="TonB-dependent receptor, beta-barrel domain"/>
    <property type="match status" value="1"/>
</dbReference>
<evidence type="ECO:0000259" key="9">
    <source>
        <dbReference type="Pfam" id="PF07715"/>
    </source>
</evidence>
<dbReference type="Proteomes" id="UP000625551">
    <property type="component" value="Unassembled WGS sequence"/>
</dbReference>
<dbReference type="Gene3D" id="2.60.40.1120">
    <property type="entry name" value="Carboxypeptidase-like, regulatory domain"/>
    <property type="match status" value="1"/>
</dbReference>
<evidence type="ECO:0000256" key="3">
    <source>
        <dbReference type="ARBA" id="ARBA00022452"/>
    </source>
</evidence>
<evidence type="ECO:0000256" key="5">
    <source>
        <dbReference type="ARBA" id="ARBA00023136"/>
    </source>
</evidence>
<keyword evidence="4 7" id="KW-0812">Transmembrane</keyword>
<keyword evidence="8" id="KW-0732">Signal</keyword>
<dbReference type="Pfam" id="PF07715">
    <property type="entry name" value="Plug"/>
    <property type="match status" value="1"/>
</dbReference>
<gene>
    <name evidence="10" type="ORF">H9Q13_04350</name>
</gene>
<evidence type="ECO:0000256" key="2">
    <source>
        <dbReference type="ARBA" id="ARBA00022448"/>
    </source>
</evidence>
<dbReference type="InterPro" id="IPR023997">
    <property type="entry name" value="TonB-dep_OMP_SusC/RagA_CS"/>
</dbReference>
<dbReference type="PROSITE" id="PS52016">
    <property type="entry name" value="TONB_DEPENDENT_REC_3"/>
    <property type="match status" value="1"/>
</dbReference>
<comment type="subcellular location">
    <subcellularLocation>
        <location evidence="1 7">Cell outer membrane</location>
        <topology evidence="1 7">Multi-pass membrane protein</topology>
    </subcellularLocation>
</comment>
<dbReference type="InterPro" id="IPR036942">
    <property type="entry name" value="Beta-barrel_TonB_sf"/>
</dbReference>
<dbReference type="InterPro" id="IPR023996">
    <property type="entry name" value="TonB-dep_OMP_SusC/RagA"/>
</dbReference>
<evidence type="ECO:0000256" key="6">
    <source>
        <dbReference type="ARBA" id="ARBA00023237"/>
    </source>
</evidence>
<feature type="signal peptide" evidence="8">
    <location>
        <begin position="1"/>
        <end position="19"/>
    </location>
</feature>
<feature type="domain" description="TonB-dependent receptor plug" evidence="9">
    <location>
        <begin position="113"/>
        <end position="218"/>
    </location>
</feature>
<keyword evidence="10" id="KW-0675">Receptor</keyword>